<dbReference type="Proteomes" id="UP001481872">
    <property type="component" value="Unassembled WGS sequence"/>
</dbReference>
<accession>A0ABV1JA60</accession>
<comment type="caution">
    <text evidence="3">The sequence shown here is derived from an EMBL/GenBank/DDBJ whole genome shotgun (WGS) entry which is preliminary data.</text>
</comment>
<organism evidence="3 4">
    <name type="scientific">Aedoeadaptatus acetigenes</name>
    <dbReference type="NCBI Taxonomy" id="2981723"/>
    <lineage>
        <taxon>Bacteria</taxon>
        <taxon>Bacillati</taxon>
        <taxon>Bacillota</taxon>
        <taxon>Tissierellia</taxon>
        <taxon>Tissierellales</taxon>
        <taxon>Peptoniphilaceae</taxon>
        <taxon>Aedoeadaptatus</taxon>
    </lineage>
</organism>
<evidence type="ECO:0000256" key="2">
    <source>
        <dbReference type="SAM" id="Phobius"/>
    </source>
</evidence>
<dbReference type="InterPro" id="IPR005754">
    <property type="entry name" value="Sortase"/>
</dbReference>
<proteinExistence type="predicted"/>
<keyword evidence="2" id="KW-0812">Transmembrane</keyword>
<dbReference type="RefSeq" id="WP_349054411.1">
    <property type="nucleotide sequence ID" value="NZ_JBBNPS010000023.1"/>
</dbReference>
<gene>
    <name evidence="3" type="ORF">AAA081_07320</name>
</gene>
<keyword evidence="2" id="KW-1133">Transmembrane helix</keyword>
<dbReference type="CDD" id="cd05827">
    <property type="entry name" value="Sortase_C"/>
    <property type="match status" value="1"/>
</dbReference>
<dbReference type="NCBIfam" id="TIGR01076">
    <property type="entry name" value="sortase_fam"/>
    <property type="match status" value="1"/>
</dbReference>
<dbReference type="InterPro" id="IPR023365">
    <property type="entry name" value="Sortase_dom-sf"/>
</dbReference>
<keyword evidence="4" id="KW-1185">Reference proteome</keyword>
<sequence>MSKKTMRIMGHVLILLGILLPLYGFGSLSKGILLEKAKYRAFMASEDATYEHVAAEMEKYNEELAGEVAAVDPFATDDYVAAESFIDDPEGIFAYLRIPKLDLYQPIFMDASKVNLAKGVAHIMGTDMPGLSPGLRPVIAGHRGYYQSTFFIYLDELAEGDSVFVEWKDKALEYKVYNQEVIEPWEVEKLAPIEGRKLLTLLTCNPMRPPRRQRLLVNCELVEKEDGAAAANASAAADGDKKVVVSKKVKQMNAAVLAITAALVVLLVWRGKKFVDELRKKEEEEQEEVQE</sequence>
<feature type="transmembrane region" description="Helical" evidence="2">
    <location>
        <begin position="252"/>
        <end position="271"/>
    </location>
</feature>
<evidence type="ECO:0000256" key="1">
    <source>
        <dbReference type="ARBA" id="ARBA00022801"/>
    </source>
</evidence>
<evidence type="ECO:0000313" key="4">
    <source>
        <dbReference type="Proteomes" id="UP001481872"/>
    </source>
</evidence>
<dbReference type="Pfam" id="PF04203">
    <property type="entry name" value="Sortase"/>
    <property type="match status" value="1"/>
</dbReference>
<name>A0ABV1JA60_9FIRM</name>
<keyword evidence="1" id="KW-0378">Hydrolase</keyword>
<dbReference type="Gene3D" id="2.40.260.10">
    <property type="entry name" value="Sortase"/>
    <property type="match status" value="1"/>
</dbReference>
<protein>
    <submittedName>
        <fullName evidence="3">Class C sortase</fullName>
    </submittedName>
</protein>
<dbReference type="EMBL" id="JBBNPS010000023">
    <property type="protein sequence ID" value="MEQ3354097.1"/>
    <property type="molecule type" value="Genomic_DNA"/>
</dbReference>
<evidence type="ECO:0000313" key="3">
    <source>
        <dbReference type="EMBL" id="MEQ3354097.1"/>
    </source>
</evidence>
<dbReference type="SUPFAM" id="SSF63817">
    <property type="entry name" value="Sortase"/>
    <property type="match status" value="1"/>
</dbReference>
<reference evidence="3 4" key="1">
    <citation type="submission" date="2024-04" db="EMBL/GenBank/DDBJ databases">
        <title>Human intestinal bacterial collection.</title>
        <authorList>
            <person name="Pauvert C."/>
            <person name="Hitch T.C.A."/>
            <person name="Clavel T."/>
        </authorList>
    </citation>
    <scope>NUCLEOTIDE SEQUENCE [LARGE SCALE GENOMIC DNA]</scope>
    <source>
        <strain evidence="3 4">CLA-SR-H026</strain>
    </source>
</reference>
<keyword evidence="2" id="KW-0472">Membrane</keyword>
<dbReference type="InterPro" id="IPR042002">
    <property type="entry name" value="Sortase_C"/>
</dbReference>